<gene>
    <name evidence="2" type="ORF">V7S43_000080</name>
</gene>
<name>A0ABD3GAG4_9STRA</name>
<comment type="caution">
    <text evidence="2">The sequence shown here is derived from an EMBL/GenBank/DDBJ whole genome shotgun (WGS) entry which is preliminary data.</text>
</comment>
<protein>
    <recommendedName>
        <fullName evidence="4">ABC transmembrane type-1 domain-containing protein</fullName>
    </recommendedName>
</protein>
<organism evidence="2 3">
    <name type="scientific">Phytophthora oleae</name>
    <dbReference type="NCBI Taxonomy" id="2107226"/>
    <lineage>
        <taxon>Eukaryota</taxon>
        <taxon>Sar</taxon>
        <taxon>Stramenopiles</taxon>
        <taxon>Oomycota</taxon>
        <taxon>Peronosporomycetes</taxon>
        <taxon>Peronosporales</taxon>
        <taxon>Peronosporaceae</taxon>
        <taxon>Phytophthora</taxon>
    </lineage>
</organism>
<evidence type="ECO:0000256" key="1">
    <source>
        <dbReference type="SAM" id="Phobius"/>
    </source>
</evidence>
<evidence type="ECO:0008006" key="4">
    <source>
        <dbReference type="Google" id="ProtNLM"/>
    </source>
</evidence>
<feature type="transmembrane region" description="Helical" evidence="1">
    <location>
        <begin position="216"/>
        <end position="241"/>
    </location>
</feature>
<keyword evidence="3" id="KW-1185">Reference proteome</keyword>
<reference evidence="2 3" key="1">
    <citation type="submission" date="2024-09" db="EMBL/GenBank/DDBJ databases">
        <title>Genome sequencing and assembly of Phytophthora oleae, isolate VK10A, causative agent of rot of olive drupes.</title>
        <authorList>
            <person name="Conti Taguali S."/>
            <person name="Riolo M."/>
            <person name="La Spada F."/>
            <person name="Cacciola S.O."/>
            <person name="Dionisio G."/>
        </authorList>
    </citation>
    <scope>NUCLEOTIDE SEQUENCE [LARGE SCALE GENOMIC DNA]</scope>
    <source>
        <strain evidence="2 3">VK10A</strain>
    </source>
</reference>
<proteinExistence type="predicted"/>
<dbReference type="EMBL" id="JBIMZQ010000001">
    <property type="protein sequence ID" value="KAL3674134.1"/>
    <property type="molecule type" value="Genomic_DNA"/>
</dbReference>
<evidence type="ECO:0000313" key="2">
    <source>
        <dbReference type="EMBL" id="KAL3674134.1"/>
    </source>
</evidence>
<accession>A0ABD3GAG4</accession>
<sequence length="332" mass="37710">MCFPAAILFVPLFLMTIKRKGEKFIGTIEKPLKLKVYLILAQVQLSFVYLTFGVIFERYTHSLLQKFGLLLFVPVMKLALKHYIARFASDSMESIPAVVVFSVDVFNGLYSSICIQTSSSWWILLIMVALNGLHTTLSMLEIKRATTSVLALNWKFDSNLQSNQRRVAVAPIRSNRAPSRRDIENFKSFSKLPLSKVPGTSNQGEISSKLLFRLEYCVLVGYIEAVIPLLYVLHLTIVSQLPSGKFYPHTRSLTGEQLQATVRNILAYALTEIGCLVWLHVEIKRKLGFSLLYQLAFVLETEIELLQGRLFVWIVILLQLTLAHYGSFLTQL</sequence>
<feature type="transmembrane region" description="Helical" evidence="1">
    <location>
        <begin position="35"/>
        <end position="56"/>
    </location>
</feature>
<dbReference type="AlphaFoldDB" id="A0ABD3GAG4"/>
<keyword evidence="1" id="KW-0472">Membrane</keyword>
<evidence type="ECO:0000313" key="3">
    <source>
        <dbReference type="Proteomes" id="UP001632037"/>
    </source>
</evidence>
<dbReference type="Proteomes" id="UP001632037">
    <property type="component" value="Unassembled WGS sequence"/>
</dbReference>
<feature type="transmembrane region" description="Helical" evidence="1">
    <location>
        <begin position="109"/>
        <end position="133"/>
    </location>
</feature>
<keyword evidence="1" id="KW-1133">Transmembrane helix</keyword>
<feature type="transmembrane region" description="Helical" evidence="1">
    <location>
        <begin position="310"/>
        <end position="328"/>
    </location>
</feature>
<keyword evidence="1" id="KW-0812">Transmembrane</keyword>